<organism evidence="2">
    <name type="scientific">Athelia psychrophila</name>
    <dbReference type="NCBI Taxonomy" id="1759441"/>
    <lineage>
        <taxon>Eukaryota</taxon>
        <taxon>Fungi</taxon>
        <taxon>Dikarya</taxon>
        <taxon>Basidiomycota</taxon>
        <taxon>Agaricomycotina</taxon>
        <taxon>Agaricomycetes</taxon>
        <taxon>Agaricomycetidae</taxon>
        <taxon>Atheliales</taxon>
        <taxon>Atheliaceae</taxon>
        <taxon>Athelia</taxon>
    </lineage>
</organism>
<gene>
    <name evidence="2" type="ORF">FIBSPDRAFT_857056</name>
</gene>
<evidence type="ECO:0000256" key="1">
    <source>
        <dbReference type="SAM" id="MobiDB-lite"/>
    </source>
</evidence>
<feature type="compositionally biased region" description="Polar residues" evidence="1">
    <location>
        <begin position="51"/>
        <end position="60"/>
    </location>
</feature>
<feature type="region of interest" description="Disordered" evidence="1">
    <location>
        <begin position="42"/>
        <end position="81"/>
    </location>
</feature>
<evidence type="ECO:0000313" key="2">
    <source>
        <dbReference type="EMBL" id="KZP24397.1"/>
    </source>
</evidence>
<feature type="region of interest" description="Disordered" evidence="1">
    <location>
        <begin position="1"/>
        <end position="21"/>
    </location>
</feature>
<proteinExistence type="predicted"/>
<feature type="compositionally biased region" description="Polar residues" evidence="1">
    <location>
        <begin position="68"/>
        <end position="81"/>
    </location>
</feature>
<dbReference type="EMBL" id="KV417526">
    <property type="protein sequence ID" value="KZP24397.1"/>
    <property type="molecule type" value="Genomic_DNA"/>
</dbReference>
<sequence>MQPSAIFHLAGSSPGSATSGMKRHAPILASIAHNAFPRHLSGTYRLPRSRPCSSKDSPLSASRLAHLTSRTRTITHQSRRH</sequence>
<dbReference type="AlphaFoldDB" id="A0A166MWM5"/>
<accession>A0A166MWM5</accession>
<protein>
    <submittedName>
        <fullName evidence="2">Uncharacterized protein</fullName>
    </submittedName>
</protein>
<reference evidence="2" key="1">
    <citation type="journal article" date="2016" name="Mol. Biol. Evol.">
        <title>Comparative Genomics of Early-Diverging Mushroom-Forming Fungi Provides Insights into the Origins of Lignocellulose Decay Capabilities.</title>
        <authorList>
            <person name="Nagy L.G."/>
            <person name="Riley R."/>
            <person name="Tritt A."/>
            <person name="Adam C."/>
            <person name="Daum C."/>
            <person name="Floudas D."/>
            <person name="Sun H."/>
            <person name="Yadav J.S."/>
            <person name="Pangilinan J."/>
            <person name="Larsson K.H."/>
            <person name="Matsuura K."/>
            <person name="Barry K."/>
            <person name="Labutti K."/>
            <person name="Kuo R."/>
            <person name="Ohm R.A."/>
            <person name="Bhattacharya S.S."/>
            <person name="Shirouzu T."/>
            <person name="Yoshinaga Y."/>
            <person name="Martin F.M."/>
            <person name="Grigoriev I.V."/>
            <person name="Hibbett D.S."/>
        </authorList>
    </citation>
    <scope>NUCLEOTIDE SEQUENCE [LARGE SCALE GENOMIC DNA]</scope>
    <source>
        <strain evidence="2">CBS 109695</strain>
    </source>
</reference>
<name>A0A166MWM5_9AGAM</name>